<feature type="non-terminal residue" evidence="1">
    <location>
        <position position="1"/>
    </location>
</feature>
<accession>A0A392SPK6</accession>
<dbReference type="EMBL" id="LXQA010414950">
    <property type="protein sequence ID" value="MCI50337.1"/>
    <property type="molecule type" value="Genomic_DNA"/>
</dbReference>
<organism evidence="1 2">
    <name type="scientific">Trifolium medium</name>
    <dbReference type="NCBI Taxonomy" id="97028"/>
    <lineage>
        <taxon>Eukaryota</taxon>
        <taxon>Viridiplantae</taxon>
        <taxon>Streptophyta</taxon>
        <taxon>Embryophyta</taxon>
        <taxon>Tracheophyta</taxon>
        <taxon>Spermatophyta</taxon>
        <taxon>Magnoliopsida</taxon>
        <taxon>eudicotyledons</taxon>
        <taxon>Gunneridae</taxon>
        <taxon>Pentapetalae</taxon>
        <taxon>rosids</taxon>
        <taxon>fabids</taxon>
        <taxon>Fabales</taxon>
        <taxon>Fabaceae</taxon>
        <taxon>Papilionoideae</taxon>
        <taxon>50 kb inversion clade</taxon>
        <taxon>NPAAA clade</taxon>
        <taxon>Hologalegina</taxon>
        <taxon>IRL clade</taxon>
        <taxon>Trifolieae</taxon>
        <taxon>Trifolium</taxon>
    </lineage>
</organism>
<protein>
    <submittedName>
        <fullName evidence="1">Uncharacterized protein</fullName>
    </submittedName>
</protein>
<reference evidence="1 2" key="1">
    <citation type="journal article" date="2018" name="Front. Plant Sci.">
        <title>Red Clover (Trifolium pratense) and Zigzag Clover (T. medium) - A Picture of Genomic Similarities and Differences.</title>
        <authorList>
            <person name="Dluhosova J."/>
            <person name="Istvanek J."/>
            <person name="Nedelnik J."/>
            <person name="Repkova J."/>
        </authorList>
    </citation>
    <scope>NUCLEOTIDE SEQUENCE [LARGE SCALE GENOMIC DNA]</scope>
    <source>
        <strain evidence="2">cv. 10/8</strain>
        <tissue evidence="1">Leaf</tissue>
    </source>
</reference>
<comment type="caution">
    <text evidence="1">The sequence shown here is derived from an EMBL/GenBank/DDBJ whole genome shotgun (WGS) entry which is preliminary data.</text>
</comment>
<keyword evidence="2" id="KW-1185">Reference proteome</keyword>
<dbReference type="Proteomes" id="UP000265520">
    <property type="component" value="Unassembled WGS sequence"/>
</dbReference>
<name>A0A392SPK6_9FABA</name>
<sequence>NISGFADWVLKLAAEKKAGKRKVKGGPAVVVRPVIPLYLLC</sequence>
<evidence type="ECO:0000313" key="2">
    <source>
        <dbReference type="Proteomes" id="UP000265520"/>
    </source>
</evidence>
<proteinExistence type="predicted"/>
<dbReference type="AlphaFoldDB" id="A0A392SPK6"/>
<evidence type="ECO:0000313" key="1">
    <source>
        <dbReference type="EMBL" id="MCI50337.1"/>
    </source>
</evidence>